<accession>A0A2R8AZR5</accession>
<dbReference type="InterPro" id="IPR050463">
    <property type="entry name" value="Gfo/Idh/MocA_oxidrdct_glycsds"/>
</dbReference>
<dbReference type="RefSeq" id="WP_108887316.1">
    <property type="nucleotide sequence ID" value="NZ_OMOJ01000010.1"/>
</dbReference>
<dbReference type="Pfam" id="PF22725">
    <property type="entry name" value="GFO_IDH_MocA_C3"/>
    <property type="match status" value="1"/>
</dbReference>
<protein>
    <submittedName>
        <fullName evidence="4">Glucose-6-phosphate 3-dehydrogenase</fullName>
        <ecNumber evidence="4">1.1.1.361</ecNumber>
    </submittedName>
</protein>
<dbReference type="EMBL" id="OMOJ01000010">
    <property type="protein sequence ID" value="SPF81535.1"/>
    <property type="molecule type" value="Genomic_DNA"/>
</dbReference>
<evidence type="ECO:0000313" key="4">
    <source>
        <dbReference type="EMBL" id="SPF81535.1"/>
    </source>
</evidence>
<feature type="domain" description="Gfo/Idh/MocA-like oxidoreductase N-terminal" evidence="2">
    <location>
        <begin position="8"/>
        <end position="134"/>
    </location>
</feature>
<dbReference type="PANTHER" id="PTHR43818:SF11">
    <property type="entry name" value="BCDNA.GH03377"/>
    <property type="match status" value="1"/>
</dbReference>
<dbReference type="Pfam" id="PF01408">
    <property type="entry name" value="GFO_IDH_MocA"/>
    <property type="match status" value="1"/>
</dbReference>
<evidence type="ECO:0000256" key="1">
    <source>
        <dbReference type="ARBA" id="ARBA00023002"/>
    </source>
</evidence>
<evidence type="ECO:0000259" key="3">
    <source>
        <dbReference type="Pfam" id="PF22725"/>
    </source>
</evidence>
<evidence type="ECO:0000313" key="5">
    <source>
        <dbReference type="Proteomes" id="UP000244904"/>
    </source>
</evidence>
<sequence>MSPSKTKIKVGLIGTGFMGKAHAFGFTNASRVFDLPVEVELDTVADINEAEAGRAARAFGFAKATADWRDIIADPEIGIVSITAPNALHKEMALAAIAAGKHVYCEKPLAPLAQDAREMAEAAEAAGVKTQVGFNYLCNPMLKLARAMIEAGELGEIRGYRGLHAEDYMADATGPLTFRHDPAGGGALADLGSHALATAEFLLGSVTDVMGDCVTVIDARKDASGATRKVEVDDIGRAFLRFENGASGSIEANWVATGRKMQHDFEVFGSKGALAFSQERFNELHFYSTDDAAGRQGFRRIEAAPAHPPYGLFCVAPGHQIGFNDLKAIEVAGYLSAINGDGAEPFNFRAGLRIQTLLEDIQQSSRERAWRKVSG</sequence>
<dbReference type="SUPFAM" id="SSF51735">
    <property type="entry name" value="NAD(P)-binding Rossmann-fold domains"/>
    <property type="match status" value="1"/>
</dbReference>
<gene>
    <name evidence="4" type="primary">ntdC</name>
    <name evidence="4" type="ORF">PRI8871_03359</name>
</gene>
<reference evidence="5" key="1">
    <citation type="submission" date="2018-03" db="EMBL/GenBank/DDBJ databases">
        <authorList>
            <person name="Rodrigo-Torres L."/>
            <person name="Arahal R. D."/>
            <person name="Lucena T."/>
        </authorList>
    </citation>
    <scope>NUCLEOTIDE SEQUENCE [LARGE SCALE GENOMIC DNA]</scope>
    <source>
        <strain evidence="5">CECT 8871</strain>
    </source>
</reference>
<dbReference type="InterPro" id="IPR036291">
    <property type="entry name" value="NAD(P)-bd_dom_sf"/>
</dbReference>
<dbReference type="InterPro" id="IPR055170">
    <property type="entry name" value="GFO_IDH_MocA-like_dom"/>
</dbReference>
<dbReference type="InterPro" id="IPR000683">
    <property type="entry name" value="Gfo/Idh/MocA-like_OxRdtase_N"/>
</dbReference>
<feature type="domain" description="GFO/IDH/MocA-like oxidoreductase" evidence="3">
    <location>
        <begin position="144"/>
        <end position="274"/>
    </location>
</feature>
<dbReference type="AlphaFoldDB" id="A0A2R8AZR5"/>
<keyword evidence="5" id="KW-1185">Reference proteome</keyword>
<dbReference type="Gene3D" id="3.30.360.10">
    <property type="entry name" value="Dihydrodipicolinate Reductase, domain 2"/>
    <property type="match status" value="1"/>
</dbReference>
<dbReference type="EC" id="1.1.1.361" evidence="4"/>
<keyword evidence="1 4" id="KW-0560">Oxidoreductase</keyword>
<dbReference type="OrthoDB" id="9815825at2"/>
<organism evidence="4 5">
    <name type="scientific">Pseudoprimorskyibacter insulae</name>
    <dbReference type="NCBI Taxonomy" id="1695997"/>
    <lineage>
        <taxon>Bacteria</taxon>
        <taxon>Pseudomonadati</taxon>
        <taxon>Pseudomonadota</taxon>
        <taxon>Alphaproteobacteria</taxon>
        <taxon>Rhodobacterales</taxon>
        <taxon>Paracoccaceae</taxon>
        <taxon>Pseudoprimorskyibacter</taxon>
    </lineage>
</organism>
<dbReference type="GO" id="GO:0000166">
    <property type="term" value="F:nucleotide binding"/>
    <property type="evidence" value="ECO:0007669"/>
    <property type="project" value="InterPro"/>
</dbReference>
<dbReference type="Gene3D" id="3.40.50.720">
    <property type="entry name" value="NAD(P)-binding Rossmann-like Domain"/>
    <property type="match status" value="1"/>
</dbReference>
<dbReference type="SUPFAM" id="SSF55347">
    <property type="entry name" value="Glyceraldehyde-3-phosphate dehydrogenase-like, C-terminal domain"/>
    <property type="match status" value="1"/>
</dbReference>
<dbReference type="Proteomes" id="UP000244904">
    <property type="component" value="Unassembled WGS sequence"/>
</dbReference>
<name>A0A2R8AZR5_9RHOB</name>
<proteinExistence type="predicted"/>
<dbReference type="GO" id="GO:0103074">
    <property type="term" value="F:glucose-6-phosphate 3-dehydrogenase activity"/>
    <property type="evidence" value="ECO:0007669"/>
    <property type="project" value="UniProtKB-EC"/>
</dbReference>
<dbReference type="PANTHER" id="PTHR43818">
    <property type="entry name" value="BCDNA.GH03377"/>
    <property type="match status" value="1"/>
</dbReference>
<evidence type="ECO:0000259" key="2">
    <source>
        <dbReference type="Pfam" id="PF01408"/>
    </source>
</evidence>